<comment type="caution">
    <text evidence="1">The sequence shown here is derived from an EMBL/GenBank/DDBJ whole genome shotgun (WGS) entry which is preliminary data.</text>
</comment>
<dbReference type="KEGG" id="qsa:O6P43_016415"/>
<evidence type="ECO:0000313" key="1">
    <source>
        <dbReference type="EMBL" id="KAJ7967030.1"/>
    </source>
</evidence>
<protein>
    <submittedName>
        <fullName evidence="1">Histone-lysine N-methyltransferase ATXR7</fullName>
    </submittedName>
</protein>
<sequence>MSRKKLGSCQYVAPVEFGFGNQPAAKLKKHIRCDVHEIAEDELAAVNLIKIRSNGGQTGASINSSSLKVIIKDSSYYHSSMKNASLKVVTVLHTLLLLNCYLDSVSKYSLKPIKQNVVNSKGHDDGNQGKPYHDCFKNILNATNKVSKSKGKLLMNGDPSSRPKKVLKATYRGVMPAACWQSC</sequence>
<dbReference type="AlphaFoldDB" id="A0AAD7M1I1"/>
<proteinExistence type="predicted"/>
<name>A0AAD7M1I1_QUISA</name>
<reference evidence="1" key="1">
    <citation type="journal article" date="2023" name="Science">
        <title>Elucidation of the pathway for biosynthesis of saponin adjuvants from the soapbark tree.</title>
        <authorList>
            <person name="Reed J."/>
            <person name="Orme A."/>
            <person name="El-Demerdash A."/>
            <person name="Owen C."/>
            <person name="Martin L.B.B."/>
            <person name="Misra R.C."/>
            <person name="Kikuchi S."/>
            <person name="Rejzek M."/>
            <person name="Martin A.C."/>
            <person name="Harkess A."/>
            <person name="Leebens-Mack J."/>
            <person name="Louveau T."/>
            <person name="Stephenson M.J."/>
            <person name="Osbourn A."/>
        </authorList>
    </citation>
    <scope>NUCLEOTIDE SEQUENCE</scope>
    <source>
        <strain evidence="1">S10</strain>
    </source>
</reference>
<organism evidence="1 2">
    <name type="scientific">Quillaja saponaria</name>
    <name type="common">Soap bark tree</name>
    <dbReference type="NCBI Taxonomy" id="32244"/>
    <lineage>
        <taxon>Eukaryota</taxon>
        <taxon>Viridiplantae</taxon>
        <taxon>Streptophyta</taxon>
        <taxon>Embryophyta</taxon>
        <taxon>Tracheophyta</taxon>
        <taxon>Spermatophyta</taxon>
        <taxon>Magnoliopsida</taxon>
        <taxon>eudicotyledons</taxon>
        <taxon>Gunneridae</taxon>
        <taxon>Pentapetalae</taxon>
        <taxon>rosids</taxon>
        <taxon>fabids</taxon>
        <taxon>Fabales</taxon>
        <taxon>Quillajaceae</taxon>
        <taxon>Quillaja</taxon>
    </lineage>
</organism>
<evidence type="ECO:0000313" key="2">
    <source>
        <dbReference type="Proteomes" id="UP001163823"/>
    </source>
</evidence>
<gene>
    <name evidence="1" type="ORF">O6P43_016415</name>
</gene>
<keyword evidence="2" id="KW-1185">Reference proteome</keyword>
<dbReference type="Proteomes" id="UP001163823">
    <property type="component" value="Chromosome 6"/>
</dbReference>
<accession>A0AAD7M1I1</accession>
<dbReference type="EMBL" id="JARAOO010000006">
    <property type="protein sequence ID" value="KAJ7967030.1"/>
    <property type="molecule type" value="Genomic_DNA"/>
</dbReference>